<reference evidence="1" key="1">
    <citation type="submission" date="2023-03" db="EMBL/GenBank/DDBJ databases">
        <title>Massive genome expansion in bonnet fungi (Mycena s.s.) driven by repeated elements and novel gene families across ecological guilds.</title>
        <authorList>
            <consortium name="Lawrence Berkeley National Laboratory"/>
            <person name="Harder C.B."/>
            <person name="Miyauchi S."/>
            <person name="Viragh M."/>
            <person name="Kuo A."/>
            <person name="Thoen E."/>
            <person name="Andreopoulos B."/>
            <person name="Lu D."/>
            <person name="Skrede I."/>
            <person name="Drula E."/>
            <person name="Henrissat B."/>
            <person name="Morin E."/>
            <person name="Kohler A."/>
            <person name="Barry K."/>
            <person name="LaButti K."/>
            <person name="Morin E."/>
            <person name="Salamov A."/>
            <person name="Lipzen A."/>
            <person name="Mereny Z."/>
            <person name="Hegedus B."/>
            <person name="Baldrian P."/>
            <person name="Stursova M."/>
            <person name="Weitz H."/>
            <person name="Taylor A."/>
            <person name="Grigoriev I.V."/>
            <person name="Nagy L.G."/>
            <person name="Martin F."/>
            <person name="Kauserud H."/>
        </authorList>
    </citation>
    <scope>NUCLEOTIDE SEQUENCE</scope>
    <source>
        <strain evidence="1">CBHHK182m</strain>
    </source>
</reference>
<proteinExistence type="predicted"/>
<organism evidence="1 2">
    <name type="scientific">Mycena metata</name>
    <dbReference type="NCBI Taxonomy" id="1033252"/>
    <lineage>
        <taxon>Eukaryota</taxon>
        <taxon>Fungi</taxon>
        <taxon>Dikarya</taxon>
        <taxon>Basidiomycota</taxon>
        <taxon>Agaricomycotina</taxon>
        <taxon>Agaricomycetes</taxon>
        <taxon>Agaricomycetidae</taxon>
        <taxon>Agaricales</taxon>
        <taxon>Marasmiineae</taxon>
        <taxon>Mycenaceae</taxon>
        <taxon>Mycena</taxon>
    </lineage>
</organism>
<dbReference type="PANTHER" id="PTHR14097">
    <property type="entry name" value="OXIDOREDUCTASE HTATIP2"/>
    <property type="match status" value="1"/>
</dbReference>
<dbReference type="SUPFAM" id="SSF51735">
    <property type="entry name" value="NAD(P)-binding Rossmann-fold domains"/>
    <property type="match status" value="1"/>
</dbReference>
<keyword evidence="2" id="KW-1185">Reference proteome</keyword>
<dbReference type="InterPro" id="IPR036291">
    <property type="entry name" value="NAD(P)-bd_dom_sf"/>
</dbReference>
<evidence type="ECO:0000313" key="2">
    <source>
        <dbReference type="Proteomes" id="UP001215598"/>
    </source>
</evidence>
<dbReference type="Proteomes" id="UP001215598">
    <property type="component" value="Unassembled WGS sequence"/>
</dbReference>
<evidence type="ECO:0000313" key="1">
    <source>
        <dbReference type="EMBL" id="KAJ7725945.1"/>
    </source>
</evidence>
<dbReference type="PANTHER" id="PTHR14097:SF9">
    <property type="entry name" value="EPIMERASE, PUTATIVE (AFU_ORTHOLOGUE AFUA_8G07320)-RELATED"/>
    <property type="match status" value="1"/>
</dbReference>
<comment type="caution">
    <text evidence="1">The sequence shown here is derived from an EMBL/GenBank/DDBJ whole genome shotgun (WGS) entry which is preliminary data.</text>
</comment>
<accession>A0AAD7HQI1</accession>
<evidence type="ECO:0008006" key="3">
    <source>
        <dbReference type="Google" id="ProtNLM"/>
    </source>
</evidence>
<name>A0AAD7HQI1_9AGAR</name>
<dbReference type="AlphaFoldDB" id="A0AAD7HQI1"/>
<dbReference type="EMBL" id="JARKIB010000190">
    <property type="protein sequence ID" value="KAJ7725945.1"/>
    <property type="molecule type" value="Genomic_DNA"/>
</dbReference>
<gene>
    <name evidence="1" type="ORF">B0H16DRAFT_275930</name>
</gene>
<dbReference type="Gene3D" id="3.40.50.720">
    <property type="entry name" value="NAD(P)-binding Rossmann-like Domain"/>
    <property type="match status" value="1"/>
</dbReference>
<sequence length="230" mass="24520">MKVIVSGATGRIGGACLARLLSNVQVTEVVVLTRRAVSADSPKLRVVLLTDVEFLSYPAHVLKELEGAVGCIWAMGANSFPTLELARKVTVDYPLAAATAFASLAPSTNGQKFRFLYSSGTFVPEDPNATGLWFLGDHRRMGSETCQKLQNLSLATENLDVIIAKPGGVMGAGMAPPVAEWIMRCIAPSISIQLEPLAAAEVDVILNGSENKVLQNDDLKAWGQKALNKV</sequence>
<protein>
    <recommendedName>
        <fullName evidence="3">NAD(P)-binding domain-containing protein</fullName>
    </recommendedName>
</protein>